<protein>
    <submittedName>
        <fullName evidence="2">Unplaced genomic scaffold scaffold_20, whole genome shotgun sequence</fullName>
    </submittedName>
</protein>
<evidence type="ECO:0000259" key="1">
    <source>
        <dbReference type="PROSITE" id="PS51186"/>
    </source>
</evidence>
<feature type="domain" description="N-acetyltransferase" evidence="1">
    <location>
        <begin position="7"/>
        <end position="165"/>
    </location>
</feature>
<dbReference type="HOGENOM" id="CLU_013985_3_2_1"/>
<accession>A0A0C9WD46</accession>
<dbReference type="OrthoDB" id="630895at2759"/>
<dbReference type="CDD" id="cd04301">
    <property type="entry name" value="NAT_SF"/>
    <property type="match status" value="1"/>
</dbReference>
<proteinExistence type="predicted"/>
<name>A0A0C9WD46_9AGAM</name>
<evidence type="ECO:0000313" key="3">
    <source>
        <dbReference type="Proteomes" id="UP000053820"/>
    </source>
</evidence>
<evidence type="ECO:0000313" key="2">
    <source>
        <dbReference type="EMBL" id="KIJ62716.1"/>
    </source>
</evidence>
<organism evidence="2 3">
    <name type="scientific">Hydnomerulius pinastri MD-312</name>
    <dbReference type="NCBI Taxonomy" id="994086"/>
    <lineage>
        <taxon>Eukaryota</taxon>
        <taxon>Fungi</taxon>
        <taxon>Dikarya</taxon>
        <taxon>Basidiomycota</taxon>
        <taxon>Agaricomycotina</taxon>
        <taxon>Agaricomycetes</taxon>
        <taxon>Agaricomycetidae</taxon>
        <taxon>Boletales</taxon>
        <taxon>Boletales incertae sedis</taxon>
        <taxon>Leucogyrophana</taxon>
    </lineage>
</organism>
<dbReference type="Proteomes" id="UP000053820">
    <property type="component" value="Unassembled WGS sequence"/>
</dbReference>
<dbReference type="InterPro" id="IPR016181">
    <property type="entry name" value="Acyl_CoA_acyltransferase"/>
</dbReference>
<dbReference type="Gene3D" id="3.40.630.30">
    <property type="match status" value="1"/>
</dbReference>
<dbReference type="EMBL" id="KN839854">
    <property type="protein sequence ID" value="KIJ62716.1"/>
    <property type="molecule type" value="Genomic_DNA"/>
</dbReference>
<dbReference type="PROSITE" id="PS51186">
    <property type="entry name" value="GNAT"/>
    <property type="match status" value="1"/>
</dbReference>
<dbReference type="Pfam" id="PF13302">
    <property type="entry name" value="Acetyltransf_3"/>
    <property type="match status" value="1"/>
</dbReference>
<gene>
    <name evidence="2" type="ORF">HYDPIDRAFT_114406</name>
</gene>
<dbReference type="SUPFAM" id="SSF55729">
    <property type="entry name" value="Acyl-CoA N-acyltransferases (Nat)"/>
    <property type="match status" value="1"/>
</dbReference>
<dbReference type="InterPro" id="IPR000182">
    <property type="entry name" value="GNAT_dom"/>
</dbReference>
<dbReference type="GO" id="GO:0016747">
    <property type="term" value="F:acyltransferase activity, transferring groups other than amino-acyl groups"/>
    <property type="evidence" value="ECO:0007669"/>
    <property type="project" value="InterPro"/>
</dbReference>
<reference evidence="2 3" key="1">
    <citation type="submission" date="2014-04" db="EMBL/GenBank/DDBJ databases">
        <title>Evolutionary Origins and Diversification of the Mycorrhizal Mutualists.</title>
        <authorList>
            <consortium name="DOE Joint Genome Institute"/>
            <consortium name="Mycorrhizal Genomics Consortium"/>
            <person name="Kohler A."/>
            <person name="Kuo A."/>
            <person name="Nagy L.G."/>
            <person name="Floudas D."/>
            <person name="Copeland A."/>
            <person name="Barry K.W."/>
            <person name="Cichocki N."/>
            <person name="Veneault-Fourrey C."/>
            <person name="LaButti K."/>
            <person name="Lindquist E.A."/>
            <person name="Lipzen A."/>
            <person name="Lundell T."/>
            <person name="Morin E."/>
            <person name="Murat C."/>
            <person name="Riley R."/>
            <person name="Ohm R."/>
            <person name="Sun H."/>
            <person name="Tunlid A."/>
            <person name="Henrissat B."/>
            <person name="Grigoriev I.V."/>
            <person name="Hibbett D.S."/>
            <person name="Martin F."/>
        </authorList>
    </citation>
    <scope>NUCLEOTIDE SEQUENCE [LARGE SCALE GENOMIC DNA]</scope>
    <source>
        <strain evidence="2 3">MD-312</strain>
    </source>
</reference>
<sequence>MFTSDRLIYRGFENDDVEHIYAMRNDYRVQRFITGEPIVPRPTKFKEFLKNQAEGSTIWFSVILKETGEFVGQCSIKVSEPKNRDGLFGISMYPKFFGKGYGTEASKFTVGYAFKALGIQRVSLTVLEGNAAALAVYKKLGFKEEGRKRRSNWTEGHWEDLFYMGVLEEEWTALHGDEIHQPFVQSE</sequence>
<keyword evidence="3" id="KW-1185">Reference proteome</keyword>
<dbReference type="PANTHER" id="PTHR43415">
    <property type="entry name" value="SPERMIDINE N(1)-ACETYLTRANSFERASE"/>
    <property type="match status" value="1"/>
</dbReference>
<dbReference type="AlphaFoldDB" id="A0A0C9WD46"/>
<dbReference type="PANTHER" id="PTHR43415:SF3">
    <property type="entry name" value="GNAT-FAMILY ACETYLTRANSFERASE"/>
    <property type="match status" value="1"/>
</dbReference>